<evidence type="ECO:0000313" key="3">
    <source>
        <dbReference type="EMBL" id="RUO58506.1"/>
    </source>
</evidence>
<dbReference type="GO" id="GO:0004175">
    <property type="term" value="F:endopeptidase activity"/>
    <property type="evidence" value="ECO:0007669"/>
    <property type="project" value="TreeGrafter"/>
</dbReference>
<dbReference type="AlphaFoldDB" id="A0A432YCC0"/>
<dbReference type="PANTHER" id="PTHR32060">
    <property type="entry name" value="TAIL-SPECIFIC PROTEASE"/>
    <property type="match status" value="1"/>
</dbReference>
<dbReference type="GO" id="GO:0030288">
    <property type="term" value="C:outer membrane-bounded periplasmic space"/>
    <property type="evidence" value="ECO:0007669"/>
    <property type="project" value="TreeGrafter"/>
</dbReference>
<evidence type="ECO:0000313" key="4">
    <source>
        <dbReference type="Proteomes" id="UP000287330"/>
    </source>
</evidence>
<dbReference type="GO" id="GO:0006508">
    <property type="term" value="P:proteolysis"/>
    <property type="evidence" value="ECO:0007669"/>
    <property type="project" value="InterPro"/>
</dbReference>
<keyword evidence="4" id="KW-1185">Reference proteome</keyword>
<reference evidence="4" key="1">
    <citation type="journal article" date="2018" name="Front. Microbiol.">
        <title>Genome-Based Analysis Reveals the Taxonomy and Diversity of the Family Idiomarinaceae.</title>
        <authorList>
            <person name="Liu Y."/>
            <person name="Lai Q."/>
            <person name="Shao Z."/>
        </authorList>
    </citation>
    <scope>NUCLEOTIDE SEQUENCE [LARGE SCALE GENOMIC DNA]</scope>
    <source>
        <strain evidence="4">F23</strain>
    </source>
</reference>
<dbReference type="InterPro" id="IPR036034">
    <property type="entry name" value="PDZ_sf"/>
</dbReference>
<dbReference type="Gene3D" id="3.30.750.170">
    <property type="match status" value="1"/>
</dbReference>
<feature type="chain" id="PRO_5019499858" evidence="1">
    <location>
        <begin position="18"/>
        <end position="449"/>
    </location>
</feature>
<dbReference type="OrthoDB" id="7168509at2"/>
<keyword evidence="1" id="KW-0732">Signal</keyword>
<dbReference type="Proteomes" id="UP000287330">
    <property type="component" value="Unassembled WGS sequence"/>
</dbReference>
<dbReference type="GO" id="GO:0008236">
    <property type="term" value="F:serine-type peptidase activity"/>
    <property type="evidence" value="ECO:0007669"/>
    <property type="project" value="InterPro"/>
</dbReference>
<dbReference type="RefSeq" id="WP_110572864.1">
    <property type="nucleotide sequence ID" value="NZ_PIPV01000001.1"/>
</dbReference>
<dbReference type="InterPro" id="IPR005151">
    <property type="entry name" value="Tail-specific_protease"/>
</dbReference>
<feature type="signal peptide" evidence="1">
    <location>
        <begin position="1"/>
        <end position="17"/>
    </location>
</feature>
<name>A0A432YCC0_9GAMM</name>
<dbReference type="Gene3D" id="3.90.226.10">
    <property type="entry name" value="2-enoyl-CoA Hydratase, Chain A, domain 1"/>
    <property type="match status" value="1"/>
</dbReference>
<dbReference type="PANTHER" id="PTHR32060:SF30">
    <property type="entry name" value="CARBOXY-TERMINAL PROCESSING PROTEASE CTPA"/>
    <property type="match status" value="1"/>
</dbReference>
<dbReference type="SUPFAM" id="SSF50156">
    <property type="entry name" value="PDZ domain-like"/>
    <property type="match status" value="1"/>
</dbReference>
<dbReference type="InterPro" id="IPR029045">
    <property type="entry name" value="ClpP/crotonase-like_dom_sf"/>
</dbReference>
<dbReference type="Pfam" id="PF03572">
    <property type="entry name" value="Peptidase_S41"/>
    <property type="match status" value="1"/>
</dbReference>
<gene>
    <name evidence="3" type="ORF">CWE25_01355</name>
</gene>
<accession>A0A432YCC0</accession>
<protein>
    <submittedName>
        <fullName evidence="3">Peptidase S41</fullName>
    </submittedName>
</protein>
<proteinExistence type="predicted"/>
<feature type="domain" description="Tail specific protease" evidence="2">
    <location>
        <begin position="190"/>
        <end position="391"/>
    </location>
</feature>
<evidence type="ECO:0000256" key="1">
    <source>
        <dbReference type="SAM" id="SignalP"/>
    </source>
</evidence>
<dbReference type="SMART" id="SM00245">
    <property type="entry name" value="TSPc"/>
    <property type="match status" value="1"/>
</dbReference>
<comment type="caution">
    <text evidence="3">The sequence shown here is derived from an EMBL/GenBank/DDBJ whole genome shotgun (WGS) entry which is preliminary data.</text>
</comment>
<sequence>MKTVRTLLSLSLCSALAACGGSSSGGDSSTSGGTGTGGGGGDSFATCSVADQNQRFFNYMQDDYFWNESLPQSIDPEAYDDVYELLEALRAPEDRYSYILTEEEYDALFVSAEYAGFGFSQQQIGADRIKLRFVYQDSPAWDAGMRRADEIIAIDDVPVSQLLANGQYNDALGPAEPGVSRSITWRTPEGNQQTASLTKEDVATNTVMGETIWQIEGQSVGYFTLDTFINRTGNDLNQVFNQFDNSNIDRLVIDLRYNGGGLIRYANQLATQTAGTQVQGKTFIEYRFNENNSAQNETVAFSLVDGVRQLDLDNVIVLTTGASCSSSELVINSLRPHVDVTTIGETSCGKPVGQQPQQLCDKVTFAINFETVNSEGNGQYYDGLTPDCSVDDAIVADWGEFADPLTGAARDYIINGQCPVSTAAMERDGNRSYKNAPIFTMKDKRATLQ</sequence>
<dbReference type="Pfam" id="PF18294">
    <property type="entry name" value="Pept_S41_N"/>
    <property type="match status" value="1"/>
</dbReference>
<dbReference type="SUPFAM" id="SSF52096">
    <property type="entry name" value="ClpP/crotonase"/>
    <property type="match status" value="1"/>
</dbReference>
<organism evidence="3 4">
    <name type="scientific">Idiomarina fontislapidosi</name>
    <dbReference type="NCBI Taxonomy" id="263723"/>
    <lineage>
        <taxon>Bacteria</taxon>
        <taxon>Pseudomonadati</taxon>
        <taxon>Pseudomonadota</taxon>
        <taxon>Gammaproteobacteria</taxon>
        <taxon>Alteromonadales</taxon>
        <taxon>Idiomarinaceae</taxon>
        <taxon>Idiomarina</taxon>
    </lineage>
</organism>
<dbReference type="PROSITE" id="PS51257">
    <property type="entry name" value="PROKAR_LIPOPROTEIN"/>
    <property type="match status" value="1"/>
</dbReference>
<dbReference type="EMBL" id="PIPV01000001">
    <property type="protein sequence ID" value="RUO58506.1"/>
    <property type="molecule type" value="Genomic_DNA"/>
</dbReference>
<dbReference type="GO" id="GO:0007165">
    <property type="term" value="P:signal transduction"/>
    <property type="evidence" value="ECO:0007669"/>
    <property type="project" value="TreeGrafter"/>
</dbReference>
<dbReference type="CDD" id="cd07561">
    <property type="entry name" value="Peptidase_S41_CPP_like"/>
    <property type="match status" value="1"/>
</dbReference>
<dbReference type="Gene3D" id="2.30.42.10">
    <property type="match status" value="1"/>
</dbReference>
<evidence type="ECO:0000259" key="2">
    <source>
        <dbReference type="SMART" id="SM00245"/>
    </source>
</evidence>
<dbReference type="InterPro" id="IPR041613">
    <property type="entry name" value="Pept_S41_N"/>
</dbReference>